<evidence type="ECO:0000313" key="3">
    <source>
        <dbReference type="Proteomes" id="UP000078340"/>
    </source>
</evidence>
<gene>
    <name evidence="2" type="ORF">VFPFJ_03012</name>
</gene>
<name>A0A179HWM5_PURLI</name>
<proteinExistence type="predicted"/>
<evidence type="ECO:0000313" key="2">
    <source>
        <dbReference type="EMBL" id="OAQ93849.1"/>
    </source>
</evidence>
<feature type="region of interest" description="Disordered" evidence="1">
    <location>
        <begin position="45"/>
        <end position="88"/>
    </location>
</feature>
<dbReference type="EMBL" id="LSBI01000002">
    <property type="protein sequence ID" value="OAQ93849.1"/>
    <property type="molecule type" value="Genomic_DNA"/>
</dbReference>
<dbReference type="AlphaFoldDB" id="A0A179HWM5"/>
<reference evidence="2 3" key="1">
    <citation type="submission" date="2016-02" db="EMBL/GenBank/DDBJ databases">
        <title>Biosynthesis of antibiotic leucinostatins and their inhibition on Phytophthora in bio-control Purpureocillium lilacinum.</title>
        <authorList>
            <person name="Wang G."/>
            <person name="Liu Z."/>
            <person name="Lin R."/>
            <person name="Li E."/>
            <person name="Mao Z."/>
            <person name="Ling J."/>
            <person name="Yin W."/>
            <person name="Xie B."/>
        </authorList>
    </citation>
    <scope>NUCLEOTIDE SEQUENCE [LARGE SCALE GENOMIC DNA]</scope>
    <source>
        <strain evidence="2">PLFJ-1</strain>
    </source>
</reference>
<dbReference type="Proteomes" id="UP000078340">
    <property type="component" value="Unassembled WGS sequence"/>
</dbReference>
<protein>
    <submittedName>
        <fullName evidence="2">Uncharacterized protein</fullName>
    </submittedName>
</protein>
<comment type="caution">
    <text evidence="2">The sequence shown here is derived from an EMBL/GenBank/DDBJ whole genome shotgun (WGS) entry which is preliminary data.</text>
</comment>
<evidence type="ECO:0000256" key="1">
    <source>
        <dbReference type="SAM" id="MobiDB-lite"/>
    </source>
</evidence>
<feature type="compositionally biased region" description="Basic residues" evidence="1">
    <location>
        <begin position="65"/>
        <end position="75"/>
    </location>
</feature>
<organism evidence="2 3">
    <name type="scientific">Purpureocillium lilacinum</name>
    <name type="common">Paecilomyces lilacinus</name>
    <dbReference type="NCBI Taxonomy" id="33203"/>
    <lineage>
        <taxon>Eukaryota</taxon>
        <taxon>Fungi</taxon>
        <taxon>Dikarya</taxon>
        <taxon>Ascomycota</taxon>
        <taxon>Pezizomycotina</taxon>
        <taxon>Sordariomycetes</taxon>
        <taxon>Hypocreomycetidae</taxon>
        <taxon>Hypocreales</taxon>
        <taxon>Ophiocordycipitaceae</taxon>
        <taxon>Purpureocillium</taxon>
    </lineage>
</organism>
<sequence length="188" mass="20616">MGSLATTAGSTRGLRSSPKRARFAVGSFRALVALARREANVSCQMRRTAGDKRSGSGRSLIMAAKKQRSGTRSRGRIPTPDGNLPWPSPIPDGSPWVARLAAPVIWHRQAVQPRASWTRRRVRHSVSGTFVRPRTTAGELAMGCWAAAVAGPNDSRRPSYQEAGRLSTIRQRLNYAVSQCRLALRNHY</sequence>
<accession>A0A179HWM5</accession>